<evidence type="ECO:0000256" key="2">
    <source>
        <dbReference type="SAM" id="SignalP"/>
    </source>
</evidence>
<feature type="compositionally biased region" description="Low complexity" evidence="1">
    <location>
        <begin position="22"/>
        <end position="44"/>
    </location>
</feature>
<dbReference type="Proteomes" id="UP000269097">
    <property type="component" value="Chromosome"/>
</dbReference>
<proteinExistence type="predicted"/>
<dbReference type="RefSeq" id="WP_123041949.1">
    <property type="nucleotide sequence ID" value="NZ_CP033433.1"/>
</dbReference>
<accession>A0A3G3K020</accession>
<evidence type="ECO:0000256" key="1">
    <source>
        <dbReference type="SAM" id="MobiDB-lite"/>
    </source>
</evidence>
<keyword evidence="4" id="KW-1185">Reference proteome</keyword>
<name>A0A3G3K020_9BACL</name>
<evidence type="ECO:0000313" key="4">
    <source>
        <dbReference type="Proteomes" id="UP000269097"/>
    </source>
</evidence>
<feature type="region of interest" description="Disordered" evidence="1">
    <location>
        <begin position="189"/>
        <end position="215"/>
    </location>
</feature>
<gene>
    <name evidence="3" type="ORF">EAV92_15525</name>
</gene>
<sequence>MKKTLITVMLFASIAATASACSSKSADTGGNAAANAAPAQQGNGDPAQTRVRPDVIGKVASIGDGKLVVYASTMNGQRGRNWNGGASAGGQPAPSGSPQASPPSNGSSPNGQANGGGPGRGRGGMMNMQFSEQTTEYAYTDQTEVTSRSFGDQGATTNTLMMTDIKAGDIVSLKLSDDKTTVVSIQMMPTRTRQPNQQSIPQSNQQPTQSAAGGS</sequence>
<evidence type="ECO:0008006" key="5">
    <source>
        <dbReference type="Google" id="ProtNLM"/>
    </source>
</evidence>
<dbReference type="PROSITE" id="PS51257">
    <property type="entry name" value="PROKAR_LIPOPROTEIN"/>
    <property type="match status" value="1"/>
</dbReference>
<feature type="chain" id="PRO_5039670228" description="DUF5666 domain-containing protein" evidence="2">
    <location>
        <begin position="21"/>
        <end position="215"/>
    </location>
</feature>
<reference evidence="3 4" key="1">
    <citation type="submission" date="2018-10" db="EMBL/GenBank/DDBJ databases">
        <title>Genome Sequence of Cohnella sp.</title>
        <authorList>
            <person name="Srinivasan S."/>
            <person name="Kim M.K."/>
        </authorList>
    </citation>
    <scope>NUCLEOTIDE SEQUENCE [LARGE SCALE GENOMIC DNA]</scope>
    <source>
        <strain evidence="3 4">18JY8-7</strain>
    </source>
</reference>
<feature type="compositionally biased region" description="Gly residues" evidence="1">
    <location>
        <begin position="113"/>
        <end position="124"/>
    </location>
</feature>
<protein>
    <recommendedName>
        <fullName evidence="5">DUF5666 domain-containing protein</fullName>
    </recommendedName>
</protein>
<feature type="signal peptide" evidence="2">
    <location>
        <begin position="1"/>
        <end position="20"/>
    </location>
</feature>
<organism evidence="3 4">
    <name type="scientific">Cohnella candidum</name>
    <dbReference type="NCBI Taxonomy" id="2674991"/>
    <lineage>
        <taxon>Bacteria</taxon>
        <taxon>Bacillati</taxon>
        <taxon>Bacillota</taxon>
        <taxon>Bacilli</taxon>
        <taxon>Bacillales</taxon>
        <taxon>Paenibacillaceae</taxon>
        <taxon>Cohnella</taxon>
    </lineage>
</organism>
<feature type="region of interest" description="Disordered" evidence="1">
    <location>
        <begin position="79"/>
        <end position="126"/>
    </location>
</feature>
<keyword evidence="2" id="KW-0732">Signal</keyword>
<dbReference type="EMBL" id="CP033433">
    <property type="protein sequence ID" value="AYQ73865.1"/>
    <property type="molecule type" value="Genomic_DNA"/>
</dbReference>
<feature type="compositionally biased region" description="Low complexity" evidence="1">
    <location>
        <begin position="89"/>
        <end position="112"/>
    </location>
</feature>
<dbReference type="AlphaFoldDB" id="A0A3G3K020"/>
<evidence type="ECO:0000313" key="3">
    <source>
        <dbReference type="EMBL" id="AYQ73865.1"/>
    </source>
</evidence>
<feature type="compositionally biased region" description="Low complexity" evidence="1">
    <location>
        <begin position="194"/>
        <end position="215"/>
    </location>
</feature>
<dbReference type="KEGG" id="coh:EAV92_15525"/>
<feature type="region of interest" description="Disordered" evidence="1">
    <location>
        <begin position="22"/>
        <end position="51"/>
    </location>
</feature>